<sequence length="188" mass="21024">MPISTHYYQYHPTGSLPVSVPGKTATQQYTRHNRSSSNYSQYSASPPEAPESVATSGSRVYSSASSQYADADYESASSGATSVDLLEYMSERLADTYSPMSMDRNLAKQAQMSGELNAKNRELQALKAQARARLAKSRTNFSEGMKAAREVQRDLEWTQKKVHALNARAAQKYPDQYRVARERYPSDF</sequence>
<keyword evidence="6" id="KW-0967">Endosome</keyword>
<evidence type="ECO:0000256" key="5">
    <source>
        <dbReference type="ARBA" id="ARBA00022448"/>
    </source>
</evidence>
<keyword evidence="5" id="KW-0813">Transport</keyword>
<feature type="compositionally biased region" description="Low complexity" evidence="9">
    <location>
        <begin position="61"/>
        <end position="74"/>
    </location>
</feature>
<dbReference type="Pfam" id="PF10241">
    <property type="entry name" value="KxDL"/>
    <property type="match status" value="1"/>
</dbReference>
<accession>A0A6A6Q5D0</accession>
<evidence type="ECO:0000313" key="12">
    <source>
        <dbReference type="Proteomes" id="UP000799767"/>
    </source>
</evidence>
<dbReference type="InterPro" id="IPR051390">
    <property type="entry name" value="BLOC-1_subunit_KXD1"/>
</dbReference>
<keyword evidence="12" id="KW-1185">Reference proteome</keyword>
<dbReference type="PANTHER" id="PTHR37787:SF1">
    <property type="entry name" value="BIOGENESIS OF LYSOSOME-RELATED ORGANELLES COMPLEX 1 SUBUNIT KXD1"/>
    <property type="match status" value="1"/>
</dbReference>
<comment type="similarity">
    <text evidence="3">Belongs to the KXD1 family.</text>
</comment>
<dbReference type="GO" id="GO:0005768">
    <property type="term" value="C:endosome"/>
    <property type="evidence" value="ECO:0007669"/>
    <property type="project" value="UniProtKB-SubCell"/>
</dbReference>
<feature type="domain" description="KxDL" evidence="10">
    <location>
        <begin position="92"/>
        <end position="177"/>
    </location>
</feature>
<evidence type="ECO:0000313" key="11">
    <source>
        <dbReference type="EMBL" id="KAF2487259.1"/>
    </source>
</evidence>
<evidence type="ECO:0000256" key="7">
    <source>
        <dbReference type="ARBA" id="ARBA00029808"/>
    </source>
</evidence>
<name>A0A6A6Q5D0_9PEZI</name>
<dbReference type="GeneID" id="54477342"/>
<dbReference type="EMBL" id="MU001631">
    <property type="protein sequence ID" value="KAF2487259.1"/>
    <property type="molecule type" value="Genomic_DNA"/>
</dbReference>
<reference evidence="11" key="1">
    <citation type="journal article" date="2020" name="Stud. Mycol.">
        <title>101 Dothideomycetes genomes: a test case for predicting lifestyles and emergence of pathogens.</title>
        <authorList>
            <person name="Haridas S."/>
            <person name="Albert R."/>
            <person name="Binder M."/>
            <person name="Bloem J."/>
            <person name="Labutti K."/>
            <person name="Salamov A."/>
            <person name="Andreopoulos B."/>
            <person name="Baker S."/>
            <person name="Barry K."/>
            <person name="Bills G."/>
            <person name="Bluhm B."/>
            <person name="Cannon C."/>
            <person name="Castanera R."/>
            <person name="Culley D."/>
            <person name="Daum C."/>
            <person name="Ezra D."/>
            <person name="Gonzalez J."/>
            <person name="Henrissat B."/>
            <person name="Kuo A."/>
            <person name="Liang C."/>
            <person name="Lipzen A."/>
            <person name="Lutzoni F."/>
            <person name="Magnuson J."/>
            <person name="Mondo S."/>
            <person name="Nolan M."/>
            <person name="Ohm R."/>
            <person name="Pangilinan J."/>
            <person name="Park H.-J."/>
            <person name="Ramirez L."/>
            <person name="Alfaro M."/>
            <person name="Sun H."/>
            <person name="Tritt A."/>
            <person name="Yoshinaga Y."/>
            <person name="Zwiers L.-H."/>
            <person name="Turgeon B."/>
            <person name="Goodwin S."/>
            <person name="Spatafora J."/>
            <person name="Crous P."/>
            <person name="Grigoriev I."/>
        </authorList>
    </citation>
    <scope>NUCLEOTIDE SEQUENCE</scope>
    <source>
        <strain evidence="11">CBS 113389</strain>
    </source>
</reference>
<keyword evidence="8" id="KW-0175">Coiled coil</keyword>
<dbReference type="GO" id="GO:0032880">
    <property type="term" value="P:regulation of protein localization"/>
    <property type="evidence" value="ECO:0007669"/>
    <property type="project" value="TreeGrafter"/>
</dbReference>
<evidence type="ECO:0000256" key="6">
    <source>
        <dbReference type="ARBA" id="ARBA00022753"/>
    </source>
</evidence>
<dbReference type="Proteomes" id="UP000799767">
    <property type="component" value="Unassembled WGS sequence"/>
</dbReference>
<gene>
    <name evidence="11" type="ORF">BDY17DRAFT_319813</name>
</gene>
<evidence type="ECO:0000256" key="4">
    <source>
        <dbReference type="ARBA" id="ARBA00016207"/>
    </source>
</evidence>
<dbReference type="OrthoDB" id="4089816at2759"/>
<feature type="coiled-coil region" evidence="8">
    <location>
        <begin position="109"/>
        <end position="140"/>
    </location>
</feature>
<dbReference type="AlphaFoldDB" id="A0A6A6Q5D0"/>
<proteinExistence type="inferred from homology"/>
<dbReference type="RefSeq" id="XP_033593828.1">
    <property type="nucleotide sequence ID" value="XM_033736340.1"/>
</dbReference>
<evidence type="ECO:0000259" key="10">
    <source>
        <dbReference type="Pfam" id="PF10241"/>
    </source>
</evidence>
<dbReference type="GO" id="GO:0007032">
    <property type="term" value="P:endosome organization"/>
    <property type="evidence" value="ECO:0007669"/>
    <property type="project" value="TreeGrafter"/>
</dbReference>
<evidence type="ECO:0000256" key="1">
    <source>
        <dbReference type="ARBA" id="ARBA00002069"/>
    </source>
</evidence>
<comment type="function">
    <text evidence="1">Component of the biogenesis of lysosome-related organelles complex-1 (BLOC-1) involved in endosomal cargo sorting.</text>
</comment>
<dbReference type="GO" id="GO:0031083">
    <property type="term" value="C:BLOC-1 complex"/>
    <property type="evidence" value="ECO:0007669"/>
    <property type="project" value="TreeGrafter"/>
</dbReference>
<protein>
    <recommendedName>
        <fullName evidence="4">Biogenesis of lysosome-related organelles complex 1 subunit KXD1</fullName>
    </recommendedName>
    <alternativeName>
        <fullName evidence="7">KxDL homolog</fullName>
    </alternativeName>
</protein>
<evidence type="ECO:0000256" key="2">
    <source>
        <dbReference type="ARBA" id="ARBA00004177"/>
    </source>
</evidence>
<feature type="compositionally biased region" description="Low complexity" evidence="9">
    <location>
        <begin position="35"/>
        <end position="45"/>
    </location>
</feature>
<organism evidence="11 12">
    <name type="scientific">Neohortaea acidophila</name>
    <dbReference type="NCBI Taxonomy" id="245834"/>
    <lineage>
        <taxon>Eukaryota</taxon>
        <taxon>Fungi</taxon>
        <taxon>Dikarya</taxon>
        <taxon>Ascomycota</taxon>
        <taxon>Pezizomycotina</taxon>
        <taxon>Dothideomycetes</taxon>
        <taxon>Dothideomycetidae</taxon>
        <taxon>Mycosphaerellales</taxon>
        <taxon>Teratosphaeriaceae</taxon>
        <taxon>Neohortaea</taxon>
    </lineage>
</organism>
<dbReference type="PANTHER" id="PTHR37787">
    <property type="entry name" value="BIOGENESIS OF LYSOSOME-RELATED ORGANELLES COMPLEX 1 SUBUNIT KXD1"/>
    <property type="match status" value="1"/>
</dbReference>
<evidence type="ECO:0000256" key="8">
    <source>
        <dbReference type="SAM" id="Coils"/>
    </source>
</evidence>
<evidence type="ECO:0000256" key="3">
    <source>
        <dbReference type="ARBA" id="ARBA00005913"/>
    </source>
</evidence>
<dbReference type="InterPro" id="IPR019371">
    <property type="entry name" value="KxDL_dom"/>
</dbReference>
<feature type="region of interest" description="Disordered" evidence="9">
    <location>
        <begin position="1"/>
        <end position="74"/>
    </location>
</feature>
<evidence type="ECO:0000256" key="9">
    <source>
        <dbReference type="SAM" id="MobiDB-lite"/>
    </source>
</evidence>
<comment type="subcellular location">
    <subcellularLocation>
        <location evidence="2">Endosome</location>
    </subcellularLocation>
</comment>